<accession>H0JNP7</accession>
<dbReference type="AlphaFoldDB" id="H0JNP7"/>
<organism evidence="1 2">
    <name type="scientific">Rhodococcus pyridinivorans AK37</name>
    <dbReference type="NCBI Taxonomy" id="1114960"/>
    <lineage>
        <taxon>Bacteria</taxon>
        <taxon>Bacillati</taxon>
        <taxon>Actinomycetota</taxon>
        <taxon>Actinomycetes</taxon>
        <taxon>Mycobacteriales</taxon>
        <taxon>Nocardiaceae</taxon>
        <taxon>Rhodococcus</taxon>
    </lineage>
</organism>
<comment type="caution">
    <text evidence="1">The sequence shown here is derived from an EMBL/GenBank/DDBJ whole genome shotgun (WGS) entry which is preliminary data.</text>
</comment>
<proteinExistence type="predicted"/>
<dbReference type="EMBL" id="AHBW01000033">
    <property type="protein sequence ID" value="EHK85019.1"/>
    <property type="molecule type" value="Genomic_DNA"/>
</dbReference>
<reference evidence="1 2" key="1">
    <citation type="submission" date="2011-12" db="EMBL/GenBank/DDBJ databases">
        <authorList>
            <person name="Kriszt B."/>
            <person name="Tancsics A."/>
            <person name="Cserhati M."/>
            <person name="Toth A."/>
            <person name="Nagy I."/>
            <person name="Horvath B."/>
            <person name="Tamura T."/>
            <person name="Kukolya J."/>
            <person name="Szoboszlay S."/>
        </authorList>
    </citation>
    <scope>NUCLEOTIDE SEQUENCE [LARGE SCALE GENOMIC DNA]</scope>
    <source>
        <strain evidence="1 2">AK37</strain>
    </source>
</reference>
<sequence length="100" mass="10866">MTNEPLCHVLSVFDIEAEPVTDGILRRRIHRSDFASSWLIEFAPGSCWPEVGRHTGRNGTTFFGAKSLKEIGVIPQERTSGSFPAPPTVPAAVPELSFSG</sequence>
<protein>
    <submittedName>
        <fullName evidence="1">Uncharacterized protein</fullName>
    </submittedName>
</protein>
<evidence type="ECO:0000313" key="2">
    <source>
        <dbReference type="Proteomes" id="UP000005064"/>
    </source>
</evidence>
<gene>
    <name evidence="1" type="ORF">AK37_06202</name>
</gene>
<name>H0JNP7_9NOCA</name>
<dbReference type="PATRIC" id="fig|1114960.4.peg.1247"/>
<dbReference type="Proteomes" id="UP000005064">
    <property type="component" value="Unassembled WGS sequence"/>
</dbReference>
<evidence type="ECO:0000313" key="1">
    <source>
        <dbReference type="EMBL" id="EHK85019.1"/>
    </source>
</evidence>
<dbReference type="RefSeq" id="WP_006551226.1">
    <property type="nucleotide sequence ID" value="NZ_AHBW01000033.1"/>
</dbReference>